<dbReference type="Gene3D" id="3.40.630.30">
    <property type="match status" value="1"/>
</dbReference>
<dbReference type="Proteomes" id="UP000032673">
    <property type="component" value="Unassembled WGS sequence"/>
</dbReference>
<feature type="domain" description="N-acetyltransferase" evidence="1">
    <location>
        <begin position="18"/>
        <end position="184"/>
    </location>
</feature>
<dbReference type="InterPro" id="IPR016181">
    <property type="entry name" value="Acyl_CoA_acyltransferase"/>
</dbReference>
<dbReference type="GO" id="GO:0016747">
    <property type="term" value="F:acyltransferase activity, transferring groups other than amino-acyl groups"/>
    <property type="evidence" value="ECO:0007669"/>
    <property type="project" value="InterPro"/>
</dbReference>
<dbReference type="Proteomes" id="UP000321104">
    <property type="component" value="Unassembled WGS sequence"/>
</dbReference>
<name>A0A252ASP2_9PROT</name>
<evidence type="ECO:0000313" key="4">
    <source>
        <dbReference type="EMBL" id="OUI93176.1"/>
    </source>
</evidence>
<proteinExistence type="predicted"/>
<dbReference type="PROSITE" id="PS51186">
    <property type="entry name" value="GNAT"/>
    <property type="match status" value="1"/>
</dbReference>
<reference evidence="6" key="3">
    <citation type="submission" date="2014-06" db="EMBL/GenBank/DDBJ databases">
        <authorList>
            <person name="Winans N.J."/>
            <person name="Newell P.D."/>
            <person name="Douglas A.E."/>
        </authorList>
    </citation>
    <scope>NUCLEOTIDE SEQUENCE [LARGE SCALE GENOMIC DNA]</scope>
</reference>
<dbReference type="InterPro" id="IPR000182">
    <property type="entry name" value="GNAT_dom"/>
</dbReference>
<comment type="caution">
    <text evidence="4">The sequence shown here is derived from an EMBL/GenBank/DDBJ whole genome shotgun (WGS) entry which is preliminary data.</text>
</comment>
<dbReference type="EMBL" id="BAMW01000016">
    <property type="protein sequence ID" value="GAN63029.1"/>
    <property type="molecule type" value="Genomic_DNA"/>
</dbReference>
<evidence type="ECO:0000313" key="5">
    <source>
        <dbReference type="Proteomes" id="UP000032673"/>
    </source>
</evidence>
<keyword evidence="3" id="KW-0808">Transferase</keyword>
<evidence type="ECO:0000259" key="1">
    <source>
        <dbReference type="PROSITE" id="PS51186"/>
    </source>
</evidence>
<dbReference type="PANTHER" id="PTHR43610">
    <property type="entry name" value="BLL6696 PROTEIN"/>
    <property type="match status" value="1"/>
</dbReference>
<gene>
    <name evidence="2" type="ORF">Abin_016_037</name>
    <name evidence="3" type="ORF">AIN02nite_25150</name>
    <name evidence="4" type="ORF">HK17_08545</name>
</gene>
<dbReference type="EMBL" id="JOPA01000023">
    <property type="protein sequence ID" value="OUI93176.1"/>
    <property type="molecule type" value="Genomic_DNA"/>
</dbReference>
<sequence length="202" mass="22693">MFSSTVPTHPVCLTGQHVKLVPLSPDHAEGLRAAVQDGKVWETWCTIVPKPEGIEQDITRRLSLQQAGTMLPYTVVSLPENRIVGMTTLMNIDRVSPRVEIGGTWYAASVRRTPLNTEAKFLLLSHAFEALNCLAVELRTHVLNQTSRRAIERLGAKLDGILRCHSRMPDGSLRDTCVYSITATEWPAVRMHLSWYLTQRYS</sequence>
<dbReference type="EMBL" id="BJXQ01000019">
    <property type="protein sequence ID" value="GEN04490.1"/>
    <property type="molecule type" value="Genomic_DNA"/>
</dbReference>
<evidence type="ECO:0000313" key="3">
    <source>
        <dbReference type="EMBL" id="GEN04490.1"/>
    </source>
</evidence>
<reference evidence="3 7" key="4">
    <citation type="submission" date="2019-07" db="EMBL/GenBank/DDBJ databases">
        <title>Whole genome shotgun sequence of Acetobacter indonesiensis NBRC 16471.</title>
        <authorList>
            <person name="Hosoyama A."/>
            <person name="Uohara A."/>
            <person name="Ohji S."/>
            <person name="Ichikawa N."/>
        </authorList>
    </citation>
    <scope>NUCLEOTIDE SEQUENCE [LARGE SCALE GENOMIC DNA]</scope>
    <source>
        <strain evidence="3 7">NBRC 16471</strain>
    </source>
</reference>
<evidence type="ECO:0000313" key="7">
    <source>
        <dbReference type="Proteomes" id="UP000321104"/>
    </source>
</evidence>
<accession>A0A252ASP2</accession>
<reference evidence="2 5" key="1">
    <citation type="submission" date="2012-11" db="EMBL/GenBank/DDBJ databases">
        <title>Whole genome sequence of Acetobacter indonesiensis 5H-1.</title>
        <authorList>
            <person name="Azuma Y."/>
            <person name="Higashiura N."/>
            <person name="Hirakawa H."/>
            <person name="Matsushita K."/>
        </authorList>
    </citation>
    <scope>NUCLEOTIDE SEQUENCE [LARGE SCALE GENOMIC DNA]</scope>
    <source>
        <strain evidence="2 5">5H-1</strain>
    </source>
</reference>
<dbReference type="SUPFAM" id="SSF55729">
    <property type="entry name" value="Acyl-CoA N-acyltransferases (Nat)"/>
    <property type="match status" value="1"/>
</dbReference>
<evidence type="ECO:0000313" key="2">
    <source>
        <dbReference type="EMBL" id="GAN63029.1"/>
    </source>
</evidence>
<dbReference type="AlphaFoldDB" id="A0A252ASP2"/>
<evidence type="ECO:0000313" key="6">
    <source>
        <dbReference type="Proteomes" id="UP000194641"/>
    </source>
</evidence>
<reference evidence="4" key="2">
    <citation type="submission" date="2014-06" db="EMBL/GenBank/DDBJ databases">
        <authorList>
            <person name="Ju J."/>
            <person name="Zhang J."/>
        </authorList>
    </citation>
    <scope>NUCLEOTIDE SEQUENCE [LARGE SCALE GENOMIC DNA]</scope>
    <source>
        <strain evidence="4">DmL_051</strain>
    </source>
</reference>
<dbReference type="Pfam" id="PF13302">
    <property type="entry name" value="Acetyltransf_3"/>
    <property type="match status" value="1"/>
</dbReference>
<dbReference type="PANTHER" id="PTHR43610:SF1">
    <property type="entry name" value="N-ACETYLTRANSFERASE DOMAIN-CONTAINING PROTEIN"/>
    <property type="match status" value="1"/>
</dbReference>
<dbReference type="Proteomes" id="UP000194641">
    <property type="component" value="Unassembled WGS sequence"/>
</dbReference>
<protein>
    <submittedName>
        <fullName evidence="2 3">Acetyltransferase</fullName>
    </submittedName>
</protein>
<keyword evidence="5" id="KW-1185">Reference proteome</keyword>
<dbReference type="RefSeq" id="WP_048845580.1">
    <property type="nucleotide sequence ID" value="NZ_BAMW01000016.1"/>
</dbReference>
<organism evidence="4 6">
    <name type="scientific">Acetobacter indonesiensis</name>
    <dbReference type="NCBI Taxonomy" id="104101"/>
    <lineage>
        <taxon>Bacteria</taxon>
        <taxon>Pseudomonadati</taxon>
        <taxon>Pseudomonadota</taxon>
        <taxon>Alphaproteobacteria</taxon>
        <taxon>Acetobacterales</taxon>
        <taxon>Acetobacteraceae</taxon>
        <taxon>Acetobacter</taxon>
    </lineage>
</organism>